<reference evidence="1 2" key="1">
    <citation type="submission" date="2011-02" db="EMBL/GenBank/DDBJ databases">
        <authorList>
            <person name="Nelson K.E."/>
            <person name="Sutton G."/>
            <person name="Torralba M."/>
            <person name="Durkin S."/>
            <person name="Harkins D."/>
            <person name="Montgomery R."/>
            <person name="Ziemer C."/>
            <person name="Klaassens E."/>
            <person name="Ocuiv P."/>
            <person name="Morrison M."/>
        </authorList>
    </citation>
    <scope>NUCLEOTIDE SEQUENCE [LARGE SCALE GENOMIC DNA]</scope>
    <source>
        <strain evidence="1 2">8</strain>
    </source>
</reference>
<evidence type="ECO:0000313" key="1">
    <source>
        <dbReference type="EMBL" id="EGC03805.1"/>
    </source>
</evidence>
<sequence>MYDASRRRHVFTQIYYDAIAGDDELEIEDWLSDNHIKDCGEAVYFDITEDQRLATALGGYFDIIAKLG</sequence>
<gene>
    <name evidence="1" type="ORF">CUS_4451</name>
</gene>
<accession>E9SA89</accession>
<dbReference type="AlphaFoldDB" id="E9SA89"/>
<dbReference type="Proteomes" id="UP000004259">
    <property type="component" value="Unassembled WGS sequence"/>
</dbReference>
<keyword evidence="2" id="KW-1185">Reference proteome</keyword>
<dbReference type="EMBL" id="ADKM02000051">
    <property type="protein sequence ID" value="EGC03805.1"/>
    <property type="molecule type" value="Genomic_DNA"/>
</dbReference>
<organism evidence="1 2">
    <name type="scientific">Ruminococcus albus 8</name>
    <dbReference type="NCBI Taxonomy" id="246199"/>
    <lineage>
        <taxon>Bacteria</taxon>
        <taxon>Bacillati</taxon>
        <taxon>Bacillota</taxon>
        <taxon>Clostridia</taxon>
        <taxon>Eubacteriales</taxon>
        <taxon>Oscillospiraceae</taxon>
        <taxon>Ruminococcus</taxon>
    </lineage>
</organism>
<comment type="caution">
    <text evidence="1">The sequence shown here is derived from an EMBL/GenBank/DDBJ whole genome shotgun (WGS) entry which is preliminary data.</text>
</comment>
<proteinExistence type="predicted"/>
<dbReference type="STRING" id="246199.CUS_4451"/>
<name>E9SA89_RUMAL</name>
<evidence type="ECO:0000313" key="2">
    <source>
        <dbReference type="Proteomes" id="UP000004259"/>
    </source>
</evidence>
<protein>
    <submittedName>
        <fullName evidence="1">Uncharacterized protein</fullName>
    </submittedName>
</protein>